<keyword evidence="4" id="KW-1185">Reference proteome</keyword>
<proteinExistence type="predicted"/>
<evidence type="ECO:0000259" key="2">
    <source>
        <dbReference type="Pfam" id="PF03413"/>
    </source>
</evidence>
<dbReference type="RefSeq" id="WP_248994433.1">
    <property type="nucleotide sequence ID" value="NZ_JAKIKP010000002.1"/>
</dbReference>
<feature type="region of interest" description="Disordered" evidence="1">
    <location>
        <begin position="39"/>
        <end position="69"/>
    </location>
</feature>
<protein>
    <submittedName>
        <fullName evidence="3">PepSY domain-containing protein</fullName>
    </submittedName>
</protein>
<dbReference type="Pfam" id="PF03413">
    <property type="entry name" value="PepSY"/>
    <property type="match status" value="1"/>
</dbReference>
<evidence type="ECO:0000256" key="1">
    <source>
        <dbReference type="SAM" id="MobiDB-lite"/>
    </source>
</evidence>
<reference evidence="3" key="1">
    <citation type="submission" date="2022-01" db="EMBL/GenBank/DDBJ databases">
        <title>Whole genome-based taxonomy of the Shewanellaceae.</title>
        <authorList>
            <person name="Martin-Rodriguez A.J."/>
        </authorList>
    </citation>
    <scope>NUCLEOTIDE SEQUENCE</scope>
    <source>
        <strain evidence="3">DSM 16422</strain>
    </source>
</reference>
<sequence length="113" mass="12310">MNFMQLKCWVILPLVIICWLGVSLPSYGQRFTIDYGHSQVSHPGPGAKSTKKLAIKSPQQASSRAQRQFGGKVLRVQSSQVNGNPGYRVKLLSDDGVVFYATVNAVSGSVSRN</sequence>
<dbReference type="InterPro" id="IPR025711">
    <property type="entry name" value="PepSY"/>
</dbReference>
<accession>A0A9X1ZPK7</accession>
<feature type="compositionally biased region" description="Low complexity" evidence="1">
    <location>
        <begin position="59"/>
        <end position="68"/>
    </location>
</feature>
<comment type="caution">
    <text evidence="3">The sequence shown here is derived from an EMBL/GenBank/DDBJ whole genome shotgun (WGS) entry which is preliminary data.</text>
</comment>
<evidence type="ECO:0000313" key="3">
    <source>
        <dbReference type="EMBL" id="MCL1141748.1"/>
    </source>
</evidence>
<evidence type="ECO:0000313" key="4">
    <source>
        <dbReference type="Proteomes" id="UP001139333"/>
    </source>
</evidence>
<name>A0A9X1ZPK7_9GAMM</name>
<organism evidence="3 4">
    <name type="scientific">Shewanella gaetbuli</name>
    <dbReference type="NCBI Taxonomy" id="220752"/>
    <lineage>
        <taxon>Bacteria</taxon>
        <taxon>Pseudomonadati</taxon>
        <taxon>Pseudomonadota</taxon>
        <taxon>Gammaproteobacteria</taxon>
        <taxon>Alteromonadales</taxon>
        <taxon>Shewanellaceae</taxon>
        <taxon>Shewanella</taxon>
    </lineage>
</organism>
<dbReference type="EMBL" id="JAKIKP010000002">
    <property type="protein sequence ID" value="MCL1141748.1"/>
    <property type="molecule type" value="Genomic_DNA"/>
</dbReference>
<dbReference type="AlphaFoldDB" id="A0A9X1ZPK7"/>
<gene>
    <name evidence="3" type="ORF">L2672_03390</name>
</gene>
<dbReference type="Proteomes" id="UP001139333">
    <property type="component" value="Unassembled WGS sequence"/>
</dbReference>
<feature type="domain" description="PepSY" evidence="2">
    <location>
        <begin position="57"/>
        <end position="110"/>
    </location>
</feature>